<organism evidence="1 2">
    <name type="scientific">Sinosporangium siamense</name>
    <dbReference type="NCBI Taxonomy" id="1367973"/>
    <lineage>
        <taxon>Bacteria</taxon>
        <taxon>Bacillati</taxon>
        <taxon>Actinomycetota</taxon>
        <taxon>Actinomycetes</taxon>
        <taxon>Streptosporangiales</taxon>
        <taxon>Streptosporangiaceae</taxon>
        <taxon>Sinosporangium</taxon>
    </lineage>
</organism>
<comment type="caution">
    <text evidence="1">The sequence shown here is derived from an EMBL/GenBank/DDBJ whole genome shotgun (WGS) entry which is preliminary data.</text>
</comment>
<sequence>MAIETTRSKLRSLLREYFPAAVGAFGEAGLTSREVRAAPAPGKAARMTRRQLMAALRRSGRERDLEVWADRLRRVFRQEQMRRPPLVEDAFGEQACVLPAQLEAACSAADRLAGASGEAFRRHPDSERSYS</sequence>
<keyword evidence="2" id="KW-1185">Reference proteome</keyword>
<evidence type="ECO:0000313" key="2">
    <source>
        <dbReference type="Proteomes" id="UP000606172"/>
    </source>
</evidence>
<gene>
    <name evidence="1" type="ORF">Ssi02_06310</name>
</gene>
<dbReference type="EMBL" id="BOOW01000006">
    <property type="protein sequence ID" value="GII90400.1"/>
    <property type="molecule type" value="Genomic_DNA"/>
</dbReference>
<dbReference type="RefSeq" id="WP_204020782.1">
    <property type="nucleotide sequence ID" value="NZ_BOOW01000006.1"/>
</dbReference>
<dbReference type="AlphaFoldDB" id="A0A919RAJ1"/>
<proteinExistence type="predicted"/>
<dbReference type="Proteomes" id="UP000606172">
    <property type="component" value="Unassembled WGS sequence"/>
</dbReference>
<name>A0A919RAJ1_9ACTN</name>
<protein>
    <submittedName>
        <fullName evidence="1">Uncharacterized protein</fullName>
    </submittedName>
</protein>
<accession>A0A919RAJ1</accession>
<evidence type="ECO:0000313" key="1">
    <source>
        <dbReference type="EMBL" id="GII90400.1"/>
    </source>
</evidence>
<reference evidence="1" key="1">
    <citation type="submission" date="2021-01" db="EMBL/GenBank/DDBJ databases">
        <title>Whole genome shotgun sequence of Sinosporangium siamense NBRC 109515.</title>
        <authorList>
            <person name="Komaki H."/>
            <person name="Tamura T."/>
        </authorList>
    </citation>
    <scope>NUCLEOTIDE SEQUENCE</scope>
    <source>
        <strain evidence="1">NBRC 109515</strain>
    </source>
</reference>